<keyword evidence="3 5" id="KW-1133">Transmembrane helix</keyword>
<evidence type="ECO:0000256" key="1">
    <source>
        <dbReference type="ARBA" id="ARBA00004141"/>
    </source>
</evidence>
<proteinExistence type="predicted"/>
<dbReference type="Pfam" id="PF13520">
    <property type="entry name" value="AA_permease_2"/>
    <property type="match status" value="1"/>
</dbReference>
<feature type="transmembrane region" description="Helical" evidence="5">
    <location>
        <begin position="184"/>
        <end position="209"/>
    </location>
</feature>
<feature type="transmembrane region" description="Helical" evidence="5">
    <location>
        <begin position="229"/>
        <end position="251"/>
    </location>
</feature>
<dbReference type="PIRSF" id="PIRSF006060">
    <property type="entry name" value="AA_transporter"/>
    <property type="match status" value="1"/>
</dbReference>
<keyword evidence="7" id="KW-1185">Reference proteome</keyword>
<feature type="transmembrane region" description="Helical" evidence="5">
    <location>
        <begin position="392"/>
        <end position="412"/>
    </location>
</feature>
<evidence type="ECO:0000256" key="4">
    <source>
        <dbReference type="ARBA" id="ARBA00023136"/>
    </source>
</evidence>
<protein>
    <submittedName>
        <fullName evidence="6">APC family permease</fullName>
    </submittedName>
</protein>
<organism evidence="6 7">
    <name type="scientific">Mucilaginibacter segetis</name>
    <dbReference type="NCBI Taxonomy" id="2793071"/>
    <lineage>
        <taxon>Bacteria</taxon>
        <taxon>Pseudomonadati</taxon>
        <taxon>Bacteroidota</taxon>
        <taxon>Sphingobacteriia</taxon>
        <taxon>Sphingobacteriales</taxon>
        <taxon>Sphingobacteriaceae</taxon>
        <taxon>Mucilaginibacter</taxon>
    </lineage>
</organism>
<evidence type="ECO:0000313" key="7">
    <source>
        <dbReference type="Proteomes" id="UP000613193"/>
    </source>
</evidence>
<feature type="transmembrane region" description="Helical" evidence="5">
    <location>
        <begin position="353"/>
        <end position="372"/>
    </location>
</feature>
<feature type="transmembrane region" description="Helical" evidence="5">
    <location>
        <begin position="12"/>
        <end position="28"/>
    </location>
</feature>
<gene>
    <name evidence="6" type="ORF">I5M19_13985</name>
</gene>
<dbReference type="PANTHER" id="PTHR11785">
    <property type="entry name" value="AMINO ACID TRANSPORTER"/>
    <property type="match status" value="1"/>
</dbReference>
<feature type="transmembrane region" description="Helical" evidence="5">
    <location>
        <begin position="328"/>
        <end position="347"/>
    </location>
</feature>
<keyword evidence="4 5" id="KW-0472">Membrane</keyword>
<keyword evidence="2 5" id="KW-0812">Transmembrane</keyword>
<feature type="transmembrane region" description="Helical" evidence="5">
    <location>
        <begin position="40"/>
        <end position="63"/>
    </location>
</feature>
<dbReference type="Proteomes" id="UP000613193">
    <property type="component" value="Unassembled WGS sequence"/>
</dbReference>
<accession>A0A934PW01</accession>
<dbReference type="InterPro" id="IPR050598">
    <property type="entry name" value="AminoAcid_Transporter"/>
</dbReference>
<dbReference type="AlphaFoldDB" id="A0A934PW01"/>
<dbReference type="RefSeq" id="WP_200066982.1">
    <property type="nucleotide sequence ID" value="NZ_JAEHFW010000003.1"/>
</dbReference>
<comment type="subcellular location">
    <subcellularLocation>
        <location evidence="1">Membrane</location>
        <topology evidence="1">Multi-pass membrane protein</topology>
    </subcellularLocation>
</comment>
<dbReference type="InterPro" id="IPR002293">
    <property type="entry name" value="AA/rel_permease1"/>
</dbReference>
<sequence length="447" mass="49154">MTIKPRLSRFDLSMIVISLVIGMGIFGTPSDVAVKAGNEWIFFGAWIFGGIVTICGALTFAEIGARYPTTGGFYKVFSYCFHPAFAFMINWVLVISNAASVAAVALLGAEYINPILLPHNYQNSTGTKITTIVTVLILYFINFLGIKLSARAQNVLTIFKAAMIVLLCTAVFKTDASASAAIPAVPHAGSAITAFGLSLVAVFFTYGGYQQTINFGGDIINAKNNIPKAIFFGMVVIISLYMAINYAYYYVMGIGGLQQTHTLAAKMAGVIFGATGYKITSILMFVSVLAYVNVNILANPRVYYAMAEDGILPPIFKKVNSKTQVQEFGMTFFVAAALVILFFVNSFSEMLKYVMFFDTIGLSLAAVSIFILRKKTRDLDTRDIYTIKWFPVIPLIFILSYWFVTINIFITFKENPYAALLCLAAYALGLIIYYVGVRKRKPILPDN</sequence>
<feature type="transmembrane region" description="Helical" evidence="5">
    <location>
        <begin position="155"/>
        <end position="172"/>
    </location>
</feature>
<evidence type="ECO:0000256" key="5">
    <source>
        <dbReference type="SAM" id="Phobius"/>
    </source>
</evidence>
<dbReference type="GO" id="GO:0016020">
    <property type="term" value="C:membrane"/>
    <property type="evidence" value="ECO:0007669"/>
    <property type="project" value="UniProtKB-SubCell"/>
</dbReference>
<evidence type="ECO:0000256" key="2">
    <source>
        <dbReference type="ARBA" id="ARBA00022692"/>
    </source>
</evidence>
<evidence type="ECO:0000256" key="3">
    <source>
        <dbReference type="ARBA" id="ARBA00022989"/>
    </source>
</evidence>
<dbReference type="Gene3D" id="1.20.1740.10">
    <property type="entry name" value="Amino acid/polyamine transporter I"/>
    <property type="match status" value="1"/>
</dbReference>
<dbReference type="PANTHER" id="PTHR11785:SF512">
    <property type="entry name" value="SOBREMESA, ISOFORM B"/>
    <property type="match status" value="1"/>
</dbReference>
<dbReference type="EMBL" id="JAEHFW010000003">
    <property type="protein sequence ID" value="MBK0380430.1"/>
    <property type="molecule type" value="Genomic_DNA"/>
</dbReference>
<reference evidence="6" key="1">
    <citation type="submission" date="2020-12" db="EMBL/GenBank/DDBJ databases">
        <title>Bacterial novel species Mucilaginibacter sp. SD-g isolated from soil.</title>
        <authorList>
            <person name="Jung H.-Y."/>
        </authorList>
    </citation>
    <scope>NUCLEOTIDE SEQUENCE</scope>
    <source>
        <strain evidence="6">SD-g</strain>
    </source>
</reference>
<comment type="caution">
    <text evidence="6">The sequence shown here is derived from an EMBL/GenBank/DDBJ whole genome shotgun (WGS) entry which is preliminary data.</text>
</comment>
<feature type="transmembrane region" description="Helical" evidence="5">
    <location>
        <begin position="271"/>
        <end position="292"/>
    </location>
</feature>
<feature type="transmembrane region" description="Helical" evidence="5">
    <location>
        <begin position="84"/>
        <end position="109"/>
    </location>
</feature>
<feature type="transmembrane region" description="Helical" evidence="5">
    <location>
        <begin position="418"/>
        <end position="437"/>
    </location>
</feature>
<evidence type="ECO:0000313" key="6">
    <source>
        <dbReference type="EMBL" id="MBK0380430.1"/>
    </source>
</evidence>
<name>A0A934PW01_9SPHI</name>
<dbReference type="GO" id="GO:0015179">
    <property type="term" value="F:L-amino acid transmembrane transporter activity"/>
    <property type="evidence" value="ECO:0007669"/>
    <property type="project" value="TreeGrafter"/>
</dbReference>
<feature type="transmembrane region" description="Helical" evidence="5">
    <location>
        <begin position="129"/>
        <end position="148"/>
    </location>
</feature>